<accession>A0ABQ2IUQ7</accession>
<reference evidence="2" key="1">
    <citation type="journal article" date="2019" name="Int. J. Syst. Evol. Microbiol.">
        <title>The Global Catalogue of Microorganisms (GCM) 10K type strain sequencing project: providing services to taxonomists for standard genome sequencing and annotation.</title>
        <authorList>
            <consortium name="The Broad Institute Genomics Platform"/>
            <consortium name="The Broad Institute Genome Sequencing Center for Infectious Disease"/>
            <person name="Wu L."/>
            <person name="Ma J."/>
        </authorList>
    </citation>
    <scope>NUCLEOTIDE SEQUENCE [LARGE SCALE GENOMIC DNA]</scope>
    <source>
        <strain evidence="2">CGMCC 4.7319</strain>
    </source>
</reference>
<dbReference type="EMBL" id="BMNC01000033">
    <property type="protein sequence ID" value="GGN29837.1"/>
    <property type="molecule type" value="Genomic_DNA"/>
</dbReference>
<dbReference type="InterPro" id="IPR036890">
    <property type="entry name" value="HATPase_C_sf"/>
</dbReference>
<gene>
    <name evidence="1" type="ORF">GCM10011609_87140</name>
</gene>
<evidence type="ECO:0008006" key="3">
    <source>
        <dbReference type="Google" id="ProtNLM"/>
    </source>
</evidence>
<protein>
    <recommendedName>
        <fullName evidence="3">Anti-sigma regulatory factor (Ser/Thr protein kinase)</fullName>
    </recommendedName>
</protein>
<keyword evidence="2" id="KW-1185">Reference proteome</keyword>
<dbReference type="Proteomes" id="UP000597656">
    <property type="component" value="Unassembled WGS sequence"/>
</dbReference>
<evidence type="ECO:0000313" key="1">
    <source>
        <dbReference type="EMBL" id="GGN29837.1"/>
    </source>
</evidence>
<proteinExistence type="predicted"/>
<comment type="caution">
    <text evidence="1">The sequence shown here is derived from an EMBL/GenBank/DDBJ whole genome shotgun (WGS) entry which is preliminary data.</text>
</comment>
<dbReference type="Gene3D" id="3.30.565.10">
    <property type="entry name" value="Histidine kinase-like ATPase, C-terminal domain"/>
    <property type="match status" value="1"/>
</dbReference>
<organism evidence="1 2">
    <name type="scientific">Lentzea pudingi</name>
    <dbReference type="NCBI Taxonomy" id="1789439"/>
    <lineage>
        <taxon>Bacteria</taxon>
        <taxon>Bacillati</taxon>
        <taxon>Actinomycetota</taxon>
        <taxon>Actinomycetes</taxon>
        <taxon>Pseudonocardiales</taxon>
        <taxon>Pseudonocardiaceae</taxon>
        <taxon>Lentzea</taxon>
    </lineage>
</organism>
<name>A0ABQ2IUQ7_9PSEU</name>
<evidence type="ECO:0000313" key="2">
    <source>
        <dbReference type="Proteomes" id="UP000597656"/>
    </source>
</evidence>
<sequence>MVAPPDELSDSEEVKLVRLTSQLDDGPKSAMLKLDSPAVTAAAIRHWTRNVLSGVTGDDLDDILLIFNEIVSNVFDHGRNPS</sequence>